<accession>A0A164A2B2</accession>
<comment type="caution">
    <text evidence="1">The sequence shown here is derived from an EMBL/GenBank/DDBJ whole genome shotgun (WGS) entry which is preliminary data.</text>
</comment>
<evidence type="ECO:0000313" key="2">
    <source>
        <dbReference type="Proteomes" id="UP000076630"/>
    </source>
</evidence>
<sequence>MIYDYKRKTLTCHKLVKSMKKVIEIHAADEEIAIRAKSLKILSDFRVLGFVTRKSFLTVVMEHYPELNSHDGGNRLVNFWAGREFRLNQQLEKVLETLKSE</sequence>
<protein>
    <submittedName>
        <fullName evidence="1">Uncharacterized protein</fullName>
    </submittedName>
</protein>
<organism evidence="1 2">
    <name type="scientific">Myroides marinus</name>
    <dbReference type="NCBI Taxonomy" id="703342"/>
    <lineage>
        <taxon>Bacteria</taxon>
        <taxon>Pseudomonadati</taxon>
        <taxon>Bacteroidota</taxon>
        <taxon>Flavobacteriia</taxon>
        <taxon>Flavobacteriales</taxon>
        <taxon>Flavobacteriaceae</taxon>
        <taxon>Myroides</taxon>
    </lineage>
</organism>
<dbReference type="OrthoDB" id="1452473at2"/>
<dbReference type="Proteomes" id="UP000076630">
    <property type="component" value="Unassembled WGS sequence"/>
</dbReference>
<gene>
    <name evidence="1" type="ORF">AV926_04785</name>
</gene>
<dbReference type="AlphaFoldDB" id="A0A164A2B2"/>
<keyword evidence="2" id="KW-1185">Reference proteome</keyword>
<evidence type="ECO:0000313" key="1">
    <source>
        <dbReference type="EMBL" id="KZE82867.1"/>
    </source>
</evidence>
<proteinExistence type="predicted"/>
<name>A0A164A2B2_9FLAO</name>
<reference evidence="1 2" key="1">
    <citation type="submission" date="2016-01" db="EMBL/GenBank/DDBJ databases">
        <title>Whole genome sequencing of Myroides marinus L41.</title>
        <authorList>
            <person name="Hong K.W."/>
        </authorList>
    </citation>
    <scope>NUCLEOTIDE SEQUENCE [LARGE SCALE GENOMIC DNA]</scope>
    <source>
        <strain evidence="1 2">L41</strain>
    </source>
</reference>
<dbReference type="EMBL" id="LQNU01000041">
    <property type="protein sequence ID" value="KZE82867.1"/>
    <property type="molecule type" value="Genomic_DNA"/>
</dbReference>